<dbReference type="PANTHER" id="PTHR43675">
    <property type="entry name" value="ARSENITE METHYLTRANSFERASE"/>
    <property type="match status" value="1"/>
</dbReference>
<evidence type="ECO:0000256" key="7">
    <source>
        <dbReference type="ARBA" id="ARBA00047943"/>
    </source>
</evidence>
<dbReference type="InterPro" id="IPR000182">
    <property type="entry name" value="GNAT_dom"/>
</dbReference>
<dbReference type="Pfam" id="PF00583">
    <property type="entry name" value="Acetyltransf_1"/>
    <property type="match status" value="1"/>
</dbReference>
<keyword evidence="1" id="KW-0808">Transferase</keyword>
<organism evidence="10 11">
    <name type="scientific">Sphaerisporangium flaviroseum</name>
    <dbReference type="NCBI Taxonomy" id="509199"/>
    <lineage>
        <taxon>Bacteria</taxon>
        <taxon>Bacillati</taxon>
        <taxon>Actinomycetota</taxon>
        <taxon>Actinomycetes</taxon>
        <taxon>Streptosporangiales</taxon>
        <taxon>Streptosporangiaceae</taxon>
        <taxon>Sphaerisporangium</taxon>
    </lineage>
</organism>
<evidence type="ECO:0000256" key="6">
    <source>
        <dbReference type="ARBA" id="ARBA00047941"/>
    </source>
</evidence>
<evidence type="ECO:0000256" key="5">
    <source>
        <dbReference type="ARBA" id="ARBA00034545"/>
    </source>
</evidence>
<dbReference type="InterPro" id="IPR029063">
    <property type="entry name" value="SAM-dependent_MTases_sf"/>
</dbReference>
<evidence type="ECO:0000313" key="11">
    <source>
        <dbReference type="Proteomes" id="UP001500888"/>
    </source>
</evidence>
<dbReference type="PROSITE" id="PS51186">
    <property type="entry name" value="GNAT"/>
    <property type="match status" value="1"/>
</dbReference>
<dbReference type="InterPro" id="IPR025714">
    <property type="entry name" value="Methyltranfer_dom"/>
</dbReference>
<sequence>MAHEEIIDHYSALARAAAAGRVVADCGPDAFQEGCFGAAGYDDIHALPDGAVRASLGCGNPVAIAELRTGQTVLDLGSGGGIDVLLSARRVGPHGTAYGLDASVDMLELARRNAARAGVTNAEFLHGRIERVPLPDRSVDVVISNCVINLSGDKAAVLAEAFRVLRPGGRFGVSDVVVDGAIDPAARAAAEERIGCVAGALPVAEYRELLAAAGFVSVRITLTAGHGDGVHSAIVQAAKPAAAPGVEIRPMRESDADQVLAIYQAGLDTGQAGFETTAPSWKGFDAARLTYLRYVAADTSTGQVLGWVAGVPVSARPVYAGVIEHSVYVHPRCQAQGIGRGLLSTFIAGSEDAGVWTIQSGIFPENTASLALHQSLGFHVVGTRERIGCHFGIWRDVLMIERRSFAAGTGEV</sequence>
<evidence type="ECO:0000256" key="3">
    <source>
        <dbReference type="ARBA" id="ARBA00034487"/>
    </source>
</evidence>
<keyword evidence="2" id="KW-0949">S-adenosyl-L-methionine</keyword>
<dbReference type="PANTHER" id="PTHR43675:SF8">
    <property type="entry name" value="ARSENITE METHYLTRANSFERASE"/>
    <property type="match status" value="1"/>
</dbReference>
<dbReference type="SUPFAM" id="SSF53335">
    <property type="entry name" value="S-adenosyl-L-methionine-dependent methyltransferases"/>
    <property type="match status" value="1"/>
</dbReference>
<accession>A0ABP7ICB2</accession>
<reference evidence="11" key="1">
    <citation type="journal article" date="2019" name="Int. J. Syst. Evol. Microbiol.">
        <title>The Global Catalogue of Microorganisms (GCM) 10K type strain sequencing project: providing services to taxonomists for standard genome sequencing and annotation.</title>
        <authorList>
            <consortium name="The Broad Institute Genomics Platform"/>
            <consortium name="The Broad Institute Genome Sequencing Center for Infectious Disease"/>
            <person name="Wu L."/>
            <person name="Ma J."/>
        </authorList>
    </citation>
    <scope>NUCLEOTIDE SEQUENCE [LARGE SCALE GENOMIC DNA]</scope>
    <source>
        <strain evidence="11">JCM 16908</strain>
    </source>
</reference>
<protein>
    <recommendedName>
        <fullName evidence="5">Arsenite methyltransferase</fullName>
        <ecNumber evidence="4">2.1.1.137</ecNumber>
    </recommendedName>
</protein>
<evidence type="ECO:0000313" key="10">
    <source>
        <dbReference type="EMBL" id="GAA3814982.1"/>
    </source>
</evidence>
<comment type="caution">
    <text evidence="10">The sequence shown here is derived from an EMBL/GenBank/DDBJ whole genome shotgun (WGS) entry which is preliminary data.</text>
</comment>
<dbReference type="SUPFAM" id="SSF55729">
    <property type="entry name" value="Acyl-CoA N-acyltransferases (Nat)"/>
    <property type="match status" value="1"/>
</dbReference>
<comment type="catalytic activity">
    <reaction evidence="8">
        <text>arsenic triglutathione + 3 [thioredoxin]-dithiol + 3 S-adenosyl-L-methionine = trimethylarsine + 3 [thioredoxin]-disulfide + 3 glutathione + 3 S-adenosyl-L-homocysteine + 3 H(+)</text>
        <dbReference type="Rhea" id="RHEA:69432"/>
        <dbReference type="Rhea" id="RHEA-COMP:10698"/>
        <dbReference type="Rhea" id="RHEA-COMP:10700"/>
        <dbReference type="ChEBI" id="CHEBI:15378"/>
        <dbReference type="ChEBI" id="CHEBI:27130"/>
        <dbReference type="ChEBI" id="CHEBI:29950"/>
        <dbReference type="ChEBI" id="CHEBI:50058"/>
        <dbReference type="ChEBI" id="CHEBI:57856"/>
        <dbReference type="ChEBI" id="CHEBI:57925"/>
        <dbReference type="ChEBI" id="CHEBI:59789"/>
        <dbReference type="ChEBI" id="CHEBI:183640"/>
        <dbReference type="EC" id="2.1.1.137"/>
    </reaction>
</comment>
<dbReference type="Proteomes" id="UP001500888">
    <property type="component" value="Unassembled WGS sequence"/>
</dbReference>
<dbReference type="RefSeq" id="WP_344941879.1">
    <property type="nucleotide sequence ID" value="NZ_BAAAZR010000008.1"/>
</dbReference>
<comment type="catalytic activity">
    <reaction evidence="6">
        <text>arsenic triglutathione + [thioredoxin]-dithiol + S-adenosyl-L-methionine + 2 H2O = methylarsonous acid + [thioredoxin]-disulfide + 3 glutathione + S-adenosyl-L-homocysteine + H(+)</text>
        <dbReference type="Rhea" id="RHEA:69460"/>
        <dbReference type="Rhea" id="RHEA-COMP:10698"/>
        <dbReference type="Rhea" id="RHEA-COMP:10700"/>
        <dbReference type="ChEBI" id="CHEBI:15377"/>
        <dbReference type="ChEBI" id="CHEBI:15378"/>
        <dbReference type="ChEBI" id="CHEBI:17826"/>
        <dbReference type="ChEBI" id="CHEBI:29950"/>
        <dbReference type="ChEBI" id="CHEBI:50058"/>
        <dbReference type="ChEBI" id="CHEBI:57856"/>
        <dbReference type="ChEBI" id="CHEBI:57925"/>
        <dbReference type="ChEBI" id="CHEBI:59789"/>
        <dbReference type="ChEBI" id="CHEBI:183640"/>
        <dbReference type="EC" id="2.1.1.137"/>
    </reaction>
</comment>
<proteinExistence type="inferred from homology"/>
<dbReference type="CDD" id="cd04301">
    <property type="entry name" value="NAT_SF"/>
    <property type="match status" value="1"/>
</dbReference>
<dbReference type="InterPro" id="IPR026669">
    <property type="entry name" value="Arsenite_MeTrfase-like"/>
</dbReference>
<dbReference type="CDD" id="cd02440">
    <property type="entry name" value="AdoMet_MTases"/>
    <property type="match status" value="1"/>
</dbReference>
<name>A0ABP7ICB2_9ACTN</name>
<comment type="similarity">
    <text evidence="3">Belongs to the methyltransferase superfamily. Arsenite methyltransferase family.</text>
</comment>
<evidence type="ECO:0000256" key="2">
    <source>
        <dbReference type="ARBA" id="ARBA00022691"/>
    </source>
</evidence>
<keyword evidence="11" id="KW-1185">Reference proteome</keyword>
<evidence type="ECO:0000256" key="4">
    <source>
        <dbReference type="ARBA" id="ARBA00034521"/>
    </source>
</evidence>
<feature type="domain" description="N-acetyltransferase" evidence="9">
    <location>
        <begin position="246"/>
        <end position="404"/>
    </location>
</feature>
<evidence type="ECO:0000259" key="9">
    <source>
        <dbReference type="PROSITE" id="PS51186"/>
    </source>
</evidence>
<dbReference type="Pfam" id="PF13847">
    <property type="entry name" value="Methyltransf_31"/>
    <property type="match status" value="1"/>
</dbReference>
<gene>
    <name evidence="10" type="ORF">GCM10022226_39760</name>
</gene>
<evidence type="ECO:0000256" key="8">
    <source>
        <dbReference type="ARBA" id="ARBA00048428"/>
    </source>
</evidence>
<comment type="catalytic activity">
    <reaction evidence="7">
        <text>arsenic triglutathione + 2 [thioredoxin]-dithiol + 2 S-adenosyl-L-methionine + H2O = dimethylarsinous acid + 2 [thioredoxin]-disulfide + 3 glutathione + 2 S-adenosyl-L-homocysteine + 2 H(+)</text>
        <dbReference type="Rhea" id="RHEA:69464"/>
        <dbReference type="Rhea" id="RHEA-COMP:10698"/>
        <dbReference type="Rhea" id="RHEA-COMP:10700"/>
        <dbReference type="ChEBI" id="CHEBI:15377"/>
        <dbReference type="ChEBI" id="CHEBI:15378"/>
        <dbReference type="ChEBI" id="CHEBI:23808"/>
        <dbReference type="ChEBI" id="CHEBI:29950"/>
        <dbReference type="ChEBI" id="CHEBI:50058"/>
        <dbReference type="ChEBI" id="CHEBI:57856"/>
        <dbReference type="ChEBI" id="CHEBI:57925"/>
        <dbReference type="ChEBI" id="CHEBI:59789"/>
        <dbReference type="ChEBI" id="CHEBI:183640"/>
        <dbReference type="EC" id="2.1.1.137"/>
    </reaction>
</comment>
<dbReference type="EMBL" id="BAAAZR010000008">
    <property type="protein sequence ID" value="GAA3814982.1"/>
    <property type="molecule type" value="Genomic_DNA"/>
</dbReference>
<dbReference type="EC" id="2.1.1.137" evidence="4"/>
<dbReference type="Gene3D" id="3.40.630.30">
    <property type="match status" value="1"/>
</dbReference>
<dbReference type="InterPro" id="IPR016181">
    <property type="entry name" value="Acyl_CoA_acyltransferase"/>
</dbReference>
<dbReference type="Gene3D" id="3.40.50.150">
    <property type="entry name" value="Vaccinia Virus protein VP39"/>
    <property type="match status" value="1"/>
</dbReference>
<evidence type="ECO:0000256" key="1">
    <source>
        <dbReference type="ARBA" id="ARBA00022679"/>
    </source>
</evidence>